<dbReference type="GO" id="GO:0016491">
    <property type="term" value="F:oxidoreductase activity"/>
    <property type="evidence" value="ECO:0007669"/>
    <property type="project" value="UniProtKB-KW"/>
</dbReference>
<dbReference type="Gene3D" id="3.30.9.10">
    <property type="entry name" value="D-Amino Acid Oxidase, subunit A, domain 2"/>
    <property type="match status" value="1"/>
</dbReference>
<dbReference type="GO" id="GO:0005737">
    <property type="term" value="C:cytoplasm"/>
    <property type="evidence" value="ECO:0007669"/>
    <property type="project" value="TreeGrafter"/>
</dbReference>
<accession>A0A379PKE6</accession>
<dbReference type="RefSeq" id="WP_026033372.1">
    <property type="nucleotide sequence ID" value="NZ_AP031463.1"/>
</dbReference>
<proteinExistence type="predicted"/>
<dbReference type="InterPro" id="IPR006076">
    <property type="entry name" value="FAD-dep_OxRdtase"/>
</dbReference>
<dbReference type="PANTHER" id="PTHR13847:SF281">
    <property type="entry name" value="FAD DEPENDENT OXIDOREDUCTASE DOMAIN-CONTAINING PROTEIN"/>
    <property type="match status" value="1"/>
</dbReference>
<dbReference type="EC" id="1.4.3.-" evidence="3"/>
<dbReference type="AlphaFoldDB" id="A0A379PKE6"/>
<protein>
    <submittedName>
        <fullName evidence="3">Gamma-glutamylputrescine oxidoreductase</fullName>
        <ecNumber evidence="3">1.4.3.-</ecNumber>
    </submittedName>
</protein>
<gene>
    <name evidence="3" type="primary">puuB_2</name>
    <name evidence="3" type="ORF">NCTC13291_04282</name>
</gene>
<feature type="domain" description="FAD dependent oxidoreductase" evidence="2">
    <location>
        <begin position="35"/>
        <end position="386"/>
    </location>
</feature>
<organism evidence="3 4">
    <name type="scientific">Roseomonas mucosa</name>
    <dbReference type="NCBI Taxonomy" id="207340"/>
    <lineage>
        <taxon>Bacteria</taxon>
        <taxon>Pseudomonadati</taxon>
        <taxon>Pseudomonadota</taxon>
        <taxon>Alphaproteobacteria</taxon>
        <taxon>Acetobacterales</taxon>
        <taxon>Roseomonadaceae</taxon>
        <taxon>Roseomonas</taxon>
    </lineage>
</organism>
<dbReference type="EMBL" id="UGVN01000002">
    <property type="protein sequence ID" value="SUE95397.1"/>
    <property type="molecule type" value="Genomic_DNA"/>
</dbReference>
<dbReference type="PANTHER" id="PTHR13847">
    <property type="entry name" value="SARCOSINE DEHYDROGENASE-RELATED"/>
    <property type="match status" value="1"/>
</dbReference>
<evidence type="ECO:0000256" key="1">
    <source>
        <dbReference type="ARBA" id="ARBA00023002"/>
    </source>
</evidence>
<dbReference type="SUPFAM" id="SSF51905">
    <property type="entry name" value="FAD/NAD(P)-binding domain"/>
    <property type="match status" value="1"/>
</dbReference>
<dbReference type="InterPro" id="IPR036188">
    <property type="entry name" value="FAD/NAD-bd_sf"/>
</dbReference>
<evidence type="ECO:0000313" key="4">
    <source>
        <dbReference type="Proteomes" id="UP000254919"/>
    </source>
</evidence>
<dbReference type="Pfam" id="PF01266">
    <property type="entry name" value="DAO"/>
    <property type="match status" value="1"/>
</dbReference>
<name>A0A379PKE6_9PROT</name>
<reference evidence="3 4" key="1">
    <citation type="submission" date="2018-06" db="EMBL/GenBank/DDBJ databases">
        <authorList>
            <consortium name="Pathogen Informatics"/>
            <person name="Doyle S."/>
        </authorList>
    </citation>
    <scope>NUCLEOTIDE SEQUENCE [LARGE SCALE GENOMIC DNA]</scope>
    <source>
        <strain evidence="3 4">NCTC13291</strain>
    </source>
</reference>
<dbReference type="GeneID" id="99631349"/>
<dbReference type="Proteomes" id="UP000254919">
    <property type="component" value="Unassembled WGS sequence"/>
</dbReference>
<sequence length="430" mass="46736">MNAVSPRSLPRSLYADTARQPVVAPPLQGERQVSVVVVGGGFTGLSTALHLAERGVDVAVLEAHEPGWGASGRNGGQVNPGLKHDPAKVERDFGPELGRRMITMSGAAPDKVFSLIRQHQILCEAHQGGTIRGAFHANGFSTIRATAEDNARRGGPVEILDARGMQCLTGSDRYIGGSIDRRGGSVNPLGYARGLADAAQRAGANVHAASPALRIERQGTRWRVVTPAGTMTAEKLVLATNAYSDDIWKGLRRSIVPVFSAIAATEPLPDHLAATIMPERPVLFEIASLTVYYRVDARKRLLMGGRSVDRDTSDPMDFQRLTRYARRLWPQVKEVGWEYFWNGRLAVTPDHYPHLHEPAPGVIACLAYNGRGVAMATAMGEQVARRVMGASQEEIDFPITDLRPIPFHGLRRLGVAARLTYGEIRDRLGL</sequence>
<evidence type="ECO:0000313" key="3">
    <source>
        <dbReference type="EMBL" id="SUE95397.1"/>
    </source>
</evidence>
<dbReference type="Gene3D" id="3.50.50.60">
    <property type="entry name" value="FAD/NAD(P)-binding domain"/>
    <property type="match status" value="1"/>
</dbReference>
<evidence type="ECO:0000259" key="2">
    <source>
        <dbReference type="Pfam" id="PF01266"/>
    </source>
</evidence>
<keyword evidence="1 3" id="KW-0560">Oxidoreductase</keyword>